<dbReference type="AlphaFoldDB" id="A0A9X0WLG4"/>
<comment type="subcellular location">
    <subcellularLocation>
        <location evidence="1">Cell inner membrane</location>
        <topology evidence="1">Multi-pass membrane protein</topology>
    </subcellularLocation>
</comment>
<keyword evidence="6" id="KW-0677">Repeat</keyword>
<feature type="domain" description="CNNM transmembrane" evidence="17">
    <location>
        <begin position="1"/>
        <end position="203"/>
    </location>
</feature>
<dbReference type="SMART" id="SM01091">
    <property type="entry name" value="CorC_HlyC"/>
    <property type="match status" value="1"/>
</dbReference>
<evidence type="ECO:0000313" key="19">
    <source>
        <dbReference type="Proteomes" id="UP001138802"/>
    </source>
</evidence>
<evidence type="ECO:0000256" key="14">
    <source>
        <dbReference type="PROSITE-ProRule" id="PRU01193"/>
    </source>
</evidence>
<proteinExistence type="inferred from homology"/>
<evidence type="ECO:0000256" key="5">
    <source>
        <dbReference type="ARBA" id="ARBA00022692"/>
    </source>
</evidence>
<name>A0A9X0WLG4_9GAMM</name>
<feature type="transmembrane region" description="Helical" evidence="15">
    <location>
        <begin position="6"/>
        <end position="27"/>
    </location>
</feature>
<dbReference type="Gene3D" id="3.30.465.10">
    <property type="match status" value="1"/>
</dbReference>
<dbReference type="SUPFAM" id="SSF56176">
    <property type="entry name" value="FAD-binding/transporter-associated domain-like"/>
    <property type="match status" value="1"/>
</dbReference>
<evidence type="ECO:0000313" key="18">
    <source>
        <dbReference type="EMBL" id="MBK1646753.1"/>
    </source>
</evidence>
<keyword evidence="5 14" id="KW-0812">Transmembrane</keyword>
<dbReference type="Pfam" id="PF01595">
    <property type="entry name" value="CNNM"/>
    <property type="match status" value="1"/>
</dbReference>
<evidence type="ECO:0000256" key="9">
    <source>
        <dbReference type="ARBA" id="ARBA00023136"/>
    </source>
</evidence>
<evidence type="ECO:0000256" key="7">
    <source>
        <dbReference type="ARBA" id="ARBA00022989"/>
    </source>
</evidence>
<protein>
    <recommendedName>
        <fullName evidence="12">Polyamine export protein</fullName>
    </recommendedName>
</protein>
<evidence type="ECO:0000256" key="15">
    <source>
        <dbReference type="SAM" id="Phobius"/>
    </source>
</evidence>
<evidence type="ECO:0000256" key="8">
    <source>
        <dbReference type="ARBA" id="ARBA00023122"/>
    </source>
</evidence>
<keyword evidence="3" id="KW-1003">Cell membrane</keyword>
<dbReference type="RefSeq" id="WP_200389578.1">
    <property type="nucleotide sequence ID" value="NZ_NRSD01000034.1"/>
</dbReference>
<sequence>MDGMFWLALLVAAGAFLSFSEIAFAAARRTRLEMRVRQGDWRARLALQLREQPGRFFTVILFGVNVLGVLGGMLAEAVLAPWFQSLMGGAEPWRLSGGFEIQTSLVASIAAFLLVTLAFVLFSDLIPKRIALSVPEGVAAYTARPMCVLIWVLRPVAWAIDGLATGIIRRLGIQLTQKEAVTADEIIAMTEAAAQSGEVLIEEQTLISRVFALDQRLVTSSMTSRDDIVWLDQQAAPEQLSELMRKHPRRRFPVCEKSLDRPLGYVETHDLLSRLLAGEPMALTPETIRRDLLVFPDTLTLLESLEAFQAAGQDFALIINEYSMVVGLITLHDVMDTVMAASNWALEERMIVRRDGDSWLINGLTPVDEVCSVLQIERFEEDEHFETLAGFLMWKLRKIPRRADAVEHAGYRFEVVAVDHFRITQVLATRLTPTEPPPESNL</sequence>
<gene>
    <name evidence="18" type="ORF">CKO25_19345</name>
</gene>
<feature type="domain" description="CBS" evidence="16">
    <location>
        <begin position="288"/>
        <end position="346"/>
    </location>
</feature>
<dbReference type="GO" id="GO:0050660">
    <property type="term" value="F:flavin adenine dinucleotide binding"/>
    <property type="evidence" value="ECO:0007669"/>
    <property type="project" value="InterPro"/>
</dbReference>
<reference evidence="18 19" key="1">
    <citation type="journal article" date="2020" name="Microorganisms">
        <title>Osmotic Adaptation and Compatible Solute Biosynthesis of Phototrophic Bacteria as Revealed from Genome Analyses.</title>
        <authorList>
            <person name="Imhoff J.F."/>
            <person name="Rahn T."/>
            <person name="Kunzel S."/>
            <person name="Keller A."/>
            <person name="Neulinger S.C."/>
        </authorList>
    </citation>
    <scope>NUCLEOTIDE SEQUENCE [LARGE SCALE GENOMIC DNA]</scope>
    <source>
        <strain evidence="18 19">DSM 21303</strain>
    </source>
</reference>
<feature type="transmembrane region" description="Helical" evidence="15">
    <location>
        <begin position="56"/>
        <end position="83"/>
    </location>
</feature>
<keyword evidence="9 14" id="KW-0472">Membrane</keyword>
<dbReference type="InterPro" id="IPR000644">
    <property type="entry name" value="CBS_dom"/>
</dbReference>
<dbReference type="InterPro" id="IPR036318">
    <property type="entry name" value="FAD-bd_PCMH-like_sf"/>
</dbReference>
<dbReference type="PANTHER" id="PTHR22777">
    <property type="entry name" value="HEMOLYSIN-RELATED"/>
    <property type="match status" value="1"/>
</dbReference>
<dbReference type="Proteomes" id="UP001138802">
    <property type="component" value="Unassembled WGS sequence"/>
</dbReference>
<dbReference type="Pfam" id="PF03471">
    <property type="entry name" value="CorC_HlyC"/>
    <property type="match status" value="1"/>
</dbReference>
<dbReference type="PROSITE" id="PS51846">
    <property type="entry name" value="CNNM"/>
    <property type="match status" value="1"/>
</dbReference>
<dbReference type="GO" id="GO:0005886">
    <property type="term" value="C:plasma membrane"/>
    <property type="evidence" value="ECO:0007669"/>
    <property type="project" value="UniProtKB-SubCell"/>
</dbReference>
<evidence type="ECO:0000259" key="17">
    <source>
        <dbReference type="PROSITE" id="PS51846"/>
    </source>
</evidence>
<evidence type="ECO:0000256" key="6">
    <source>
        <dbReference type="ARBA" id="ARBA00022737"/>
    </source>
</evidence>
<evidence type="ECO:0000256" key="4">
    <source>
        <dbReference type="ARBA" id="ARBA00022519"/>
    </source>
</evidence>
<dbReference type="Pfam" id="PF00571">
    <property type="entry name" value="CBS"/>
    <property type="match status" value="2"/>
</dbReference>
<evidence type="ECO:0000256" key="2">
    <source>
        <dbReference type="ARBA" id="ARBA00022448"/>
    </source>
</evidence>
<dbReference type="CDD" id="cd04590">
    <property type="entry name" value="CBS_pair_CorC_HlyC_assoc"/>
    <property type="match status" value="1"/>
</dbReference>
<evidence type="ECO:0000256" key="12">
    <source>
        <dbReference type="ARBA" id="ARBA00039818"/>
    </source>
</evidence>
<dbReference type="SMART" id="SM00116">
    <property type="entry name" value="CBS"/>
    <property type="match status" value="2"/>
</dbReference>
<keyword evidence="4" id="KW-0997">Cell inner membrane</keyword>
<dbReference type="InterPro" id="IPR002550">
    <property type="entry name" value="CNNM"/>
</dbReference>
<evidence type="ECO:0000256" key="1">
    <source>
        <dbReference type="ARBA" id="ARBA00004429"/>
    </source>
</evidence>
<keyword evidence="7 14" id="KW-1133">Transmembrane helix</keyword>
<comment type="caution">
    <text evidence="18">The sequence shown here is derived from an EMBL/GenBank/DDBJ whole genome shotgun (WGS) entry which is preliminary data.</text>
</comment>
<comment type="similarity">
    <text evidence="11">Belongs to the UPF0053 family. PaeA subfamily.</text>
</comment>
<keyword evidence="2" id="KW-0813">Transport</keyword>
<comment type="function">
    <text evidence="10">Involved in cadaverine and putrescine tolerance in stationary phase. May facilitate the efflux of both cadaverine and putrescine from the cytoplasm, reducing potentially toxic levels under certain stress conditions.</text>
</comment>
<dbReference type="EMBL" id="NRSD01000034">
    <property type="protein sequence ID" value="MBK1646753.1"/>
    <property type="molecule type" value="Genomic_DNA"/>
</dbReference>
<dbReference type="InterPro" id="IPR044751">
    <property type="entry name" value="Ion_transp-like_CBS"/>
</dbReference>
<evidence type="ECO:0000256" key="13">
    <source>
        <dbReference type="PROSITE-ProRule" id="PRU00703"/>
    </source>
</evidence>
<keyword evidence="19" id="KW-1185">Reference proteome</keyword>
<dbReference type="InterPro" id="IPR016169">
    <property type="entry name" value="FAD-bd_PCMH_sub2"/>
</dbReference>
<dbReference type="Gene3D" id="3.10.580.10">
    <property type="entry name" value="CBS-domain"/>
    <property type="match status" value="1"/>
</dbReference>
<dbReference type="InterPro" id="IPR046342">
    <property type="entry name" value="CBS_dom_sf"/>
</dbReference>
<accession>A0A9X0WLG4</accession>
<evidence type="ECO:0000256" key="11">
    <source>
        <dbReference type="ARBA" id="ARBA00038280"/>
    </source>
</evidence>
<dbReference type="PROSITE" id="PS51371">
    <property type="entry name" value="CBS"/>
    <property type="match status" value="2"/>
</dbReference>
<dbReference type="SUPFAM" id="SSF54631">
    <property type="entry name" value="CBS-domain pair"/>
    <property type="match status" value="1"/>
</dbReference>
<evidence type="ECO:0000256" key="10">
    <source>
        <dbReference type="ARBA" id="ARBA00037177"/>
    </source>
</evidence>
<evidence type="ECO:0000256" key="3">
    <source>
        <dbReference type="ARBA" id="ARBA00022475"/>
    </source>
</evidence>
<feature type="transmembrane region" description="Helical" evidence="15">
    <location>
        <begin position="103"/>
        <end position="122"/>
    </location>
</feature>
<dbReference type="PANTHER" id="PTHR22777:SF16">
    <property type="entry name" value="POLYAMINE EXPORT PROTEIN"/>
    <property type="match status" value="1"/>
</dbReference>
<organism evidence="18 19">
    <name type="scientific">Thiocapsa imhoffii</name>
    <dbReference type="NCBI Taxonomy" id="382777"/>
    <lineage>
        <taxon>Bacteria</taxon>
        <taxon>Pseudomonadati</taxon>
        <taxon>Pseudomonadota</taxon>
        <taxon>Gammaproteobacteria</taxon>
        <taxon>Chromatiales</taxon>
        <taxon>Chromatiaceae</taxon>
        <taxon>Thiocapsa</taxon>
    </lineage>
</organism>
<dbReference type="InterPro" id="IPR005170">
    <property type="entry name" value="Transptr-assoc_dom"/>
</dbReference>
<feature type="domain" description="CBS" evidence="16">
    <location>
        <begin position="222"/>
        <end position="283"/>
    </location>
</feature>
<evidence type="ECO:0000259" key="16">
    <source>
        <dbReference type="PROSITE" id="PS51371"/>
    </source>
</evidence>
<keyword evidence="8 13" id="KW-0129">CBS domain</keyword>